<proteinExistence type="predicted"/>
<accession>A0ABV6H4U0</accession>
<sequence length="168" mass="17975">MSTPVPVTTDPDFWRTRYELKAVEAAEADAAIEALTGRCFQLTELLESLGHPRRDLELLLTEGAQQAAIAEADAGTGRSLIAAIVGAVGHARDQQKAGQQPDRVLTSLLTRLTSLTGAVDQNYARNRARSHQLVSRRRAALATTLATMAASTDDPLPTSPPVDEPSHP</sequence>
<dbReference type="EMBL" id="JBHLWV010000006">
    <property type="protein sequence ID" value="MFC0313612.1"/>
    <property type="molecule type" value="Genomic_DNA"/>
</dbReference>
<comment type="caution">
    <text evidence="2">The sequence shown here is derived from an EMBL/GenBank/DDBJ whole genome shotgun (WGS) entry which is preliminary data.</text>
</comment>
<evidence type="ECO:0000313" key="3">
    <source>
        <dbReference type="Proteomes" id="UP001589783"/>
    </source>
</evidence>
<reference evidence="2 3" key="1">
    <citation type="submission" date="2024-09" db="EMBL/GenBank/DDBJ databases">
        <authorList>
            <person name="Sun Q."/>
            <person name="Mori K."/>
        </authorList>
    </citation>
    <scope>NUCLEOTIDE SEQUENCE [LARGE SCALE GENOMIC DNA]</scope>
    <source>
        <strain evidence="2 3">CCM 7957</strain>
    </source>
</reference>
<protein>
    <submittedName>
        <fullName evidence="2">Uncharacterized protein</fullName>
    </submittedName>
</protein>
<keyword evidence="3" id="KW-1185">Reference proteome</keyword>
<name>A0ABV6H4U0_9ACTN</name>
<gene>
    <name evidence="2" type="ORF">ACFFJD_01930</name>
</gene>
<feature type="region of interest" description="Disordered" evidence="1">
    <location>
        <begin position="147"/>
        <end position="168"/>
    </location>
</feature>
<dbReference type="Proteomes" id="UP001589783">
    <property type="component" value="Unassembled WGS sequence"/>
</dbReference>
<evidence type="ECO:0000313" key="2">
    <source>
        <dbReference type="EMBL" id="MFC0313612.1"/>
    </source>
</evidence>
<feature type="compositionally biased region" description="Pro residues" evidence="1">
    <location>
        <begin position="157"/>
        <end position="168"/>
    </location>
</feature>
<dbReference type="RefSeq" id="WP_382360114.1">
    <property type="nucleotide sequence ID" value="NZ_JBHLWV010000006.1"/>
</dbReference>
<organism evidence="2 3">
    <name type="scientific">Gordonia phosphorivorans</name>
    <dbReference type="NCBI Taxonomy" id="1056982"/>
    <lineage>
        <taxon>Bacteria</taxon>
        <taxon>Bacillati</taxon>
        <taxon>Actinomycetota</taxon>
        <taxon>Actinomycetes</taxon>
        <taxon>Mycobacteriales</taxon>
        <taxon>Gordoniaceae</taxon>
        <taxon>Gordonia</taxon>
    </lineage>
</organism>
<evidence type="ECO:0000256" key="1">
    <source>
        <dbReference type="SAM" id="MobiDB-lite"/>
    </source>
</evidence>